<evidence type="ECO:0000256" key="2">
    <source>
        <dbReference type="ARBA" id="ARBA00023002"/>
    </source>
</evidence>
<accession>A0AAW3WZM3</accession>
<dbReference type="PRINTS" id="PR00081">
    <property type="entry name" value="GDHRDH"/>
</dbReference>
<dbReference type="SUPFAM" id="SSF51735">
    <property type="entry name" value="NAD(P)-binding Rossmann-fold domains"/>
    <property type="match status" value="1"/>
</dbReference>
<dbReference type="PANTHER" id="PTHR24321:SF8">
    <property type="entry name" value="ESTRADIOL 17-BETA-DEHYDROGENASE 8-RELATED"/>
    <property type="match status" value="1"/>
</dbReference>
<dbReference type="GO" id="GO:0016491">
    <property type="term" value="F:oxidoreductase activity"/>
    <property type="evidence" value="ECO:0007669"/>
    <property type="project" value="UniProtKB-KW"/>
</dbReference>
<comment type="similarity">
    <text evidence="1">Belongs to the short-chain dehydrogenases/reductases (SDR) family.</text>
</comment>
<dbReference type="Gene3D" id="3.40.50.720">
    <property type="entry name" value="NAD(P)-binding Rossmann-like Domain"/>
    <property type="match status" value="1"/>
</dbReference>
<dbReference type="PRINTS" id="PR00080">
    <property type="entry name" value="SDRFAMILY"/>
</dbReference>
<dbReference type="Pfam" id="PF13561">
    <property type="entry name" value="adh_short_C2"/>
    <property type="match status" value="1"/>
</dbReference>
<protein>
    <submittedName>
        <fullName evidence="3">SDR family oxidoreductase</fullName>
    </submittedName>
</protein>
<gene>
    <name evidence="3" type="ORF">H8J20_27885</name>
</gene>
<comment type="caution">
    <text evidence="3">The sequence shown here is derived from an EMBL/GenBank/DDBJ whole genome shotgun (WGS) entry which is preliminary data.</text>
</comment>
<proteinExistence type="inferred from homology"/>
<dbReference type="EMBL" id="JACNYO010000074">
    <property type="protein sequence ID" value="MBC3215936.1"/>
    <property type="molecule type" value="Genomic_DNA"/>
</dbReference>
<keyword evidence="2" id="KW-0560">Oxidoreductase</keyword>
<evidence type="ECO:0000313" key="4">
    <source>
        <dbReference type="Proteomes" id="UP000659084"/>
    </source>
</evidence>
<dbReference type="Proteomes" id="UP000659084">
    <property type="component" value="Unassembled WGS sequence"/>
</dbReference>
<dbReference type="InterPro" id="IPR020904">
    <property type="entry name" value="Sc_DH/Rdtase_CS"/>
</dbReference>
<dbReference type="RefSeq" id="WP_179254041.1">
    <property type="nucleotide sequence ID" value="NZ_JACBIV010000063.1"/>
</dbReference>
<organism evidence="3 4">
    <name type="scientific">Serratia fonticola</name>
    <dbReference type="NCBI Taxonomy" id="47917"/>
    <lineage>
        <taxon>Bacteria</taxon>
        <taxon>Pseudomonadati</taxon>
        <taxon>Pseudomonadota</taxon>
        <taxon>Gammaproteobacteria</taxon>
        <taxon>Enterobacterales</taxon>
        <taxon>Yersiniaceae</taxon>
        <taxon>Serratia</taxon>
    </lineage>
</organism>
<dbReference type="InterPro" id="IPR036291">
    <property type="entry name" value="NAD(P)-bd_dom_sf"/>
</dbReference>
<dbReference type="AlphaFoldDB" id="A0AAW3WZM3"/>
<reference evidence="3" key="1">
    <citation type="submission" date="2020-08" db="EMBL/GenBank/DDBJ databases">
        <title>Food and environmental bacterial isolates.</title>
        <authorList>
            <person name="Richter L."/>
            <person name="Du Plessis E.M."/>
            <person name="Duvenage S."/>
            <person name="Allam M."/>
            <person name="Korsten L."/>
        </authorList>
    </citation>
    <scope>NUCLEOTIDE SEQUENCE</scope>
    <source>
        <strain evidence="3">UPMP2127</strain>
    </source>
</reference>
<dbReference type="InterPro" id="IPR002347">
    <property type="entry name" value="SDR_fam"/>
</dbReference>
<sequence length="250" mass="26844">MCKKKTILITGALSGIGSAATKLFSERNYNVVFSGRRPEEGKVMLTALKIINKDVLYVNADMNNESDIKHLIDVVLDKFGSLDVAVNCAGTVGENAEIQAATQDNFHLVFNTNVLGTLLAMKYQIPVMIERGKGSIINISSIAGIVGLPHAGIYVASKHAIEGLTKTAALEVAATGVRVNSISPGPVESKMFDRFLGHDEKNKNKFIAMMPNKRFSTSEEVAHTIAFLAEDNVTAITGQTITIDGGYTAQ</sequence>
<dbReference type="PROSITE" id="PS00061">
    <property type="entry name" value="ADH_SHORT"/>
    <property type="match status" value="1"/>
</dbReference>
<dbReference type="PANTHER" id="PTHR24321">
    <property type="entry name" value="DEHYDROGENASES, SHORT CHAIN"/>
    <property type="match status" value="1"/>
</dbReference>
<dbReference type="CDD" id="cd05233">
    <property type="entry name" value="SDR_c"/>
    <property type="match status" value="1"/>
</dbReference>
<evidence type="ECO:0000256" key="1">
    <source>
        <dbReference type="ARBA" id="ARBA00006484"/>
    </source>
</evidence>
<name>A0AAW3WZM3_SERFO</name>
<evidence type="ECO:0000313" key="3">
    <source>
        <dbReference type="EMBL" id="MBC3215936.1"/>
    </source>
</evidence>
<dbReference type="FunFam" id="3.40.50.720:FF:000084">
    <property type="entry name" value="Short-chain dehydrogenase reductase"/>
    <property type="match status" value="1"/>
</dbReference>